<name>A0AAD8IX45_9APIA</name>
<evidence type="ECO:0000313" key="1">
    <source>
        <dbReference type="EMBL" id="KAK1393714.1"/>
    </source>
</evidence>
<reference evidence="1" key="1">
    <citation type="submission" date="2023-02" db="EMBL/GenBank/DDBJ databases">
        <title>Genome of toxic invasive species Heracleum sosnowskyi carries increased number of genes despite the absence of recent whole-genome duplications.</title>
        <authorList>
            <person name="Schelkunov M."/>
            <person name="Shtratnikova V."/>
            <person name="Makarenko M."/>
            <person name="Klepikova A."/>
            <person name="Omelchenko D."/>
            <person name="Novikova G."/>
            <person name="Obukhova E."/>
            <person name="Bogdanov V."/>
            <person name="Penin A."/>
            <person name="Logacheva M."/>
        </authorList>
    </citation>
    <scope>NUCLEOTIDE SEQUENCE</scope>
    <source>
        <strain evidence="1">Hsosn_3</strain>
        <tissue evidence="1">Leaf</tissue>
    </source>
</reference>
<accession>A0AAD8IX45</accession>
<dbReference type="AlphaFoldDB" id="A0AAD8IX45"/>
<comment type="caution">
    <text evidence="1">The sequence shown here is derived from an EMBL/GenBank/DDBJ whole genome shotgun (WGS) entry which is preliminary data.</text>
</comment>
<dbReference type="Proteomes" id="UP001237642">
    <property type="component" value="Unassembled WGS sequence"/>
</dbReference>
<dbReference type="PANTHER" id="PTHR48478">
    <property type="entry name" value="LECTIN-LIKE"/>
    <property type="match status" value="1"/>
</dbReference>
<proteinExistence type="predicted"/>
<sequence>MKNMKAEKHRSSEVFMESKSKKKWLHKMSSEYCFMLFPRSLYITNLEDRYWDWKCFKETSEDNVEVVKLRTVCWLDVRGKFKMSDLTPGITYNISYVVKLTKSSSGWELPMTLKLAVPGKTDQFRQVSLLKKPKGESFELNLGNVNAVDNENGEICFDFYERGGHWKTGLLIKGVIIKPIVLA</sequence>
<protein>
    <submittedName>
        <fullName evidence="1">Phloem protein 2-A1</fullName>
    </submittedName>
</protein>
<reference evidence="1" key="2">
    <citation type="submission" date="2023-05" db="EMBL/GenBank/DDBJ databases">
        <authorList>
            <person name="Schelkunov M.I."/>
        </authorList>
    </citation>
    <scope>NUCLEOTIDE SEQUENCE</scope>
    <source>
        <strain evidence="1">Hsosn_3</strain>
        <tissue evidence="1">Leaf</tissue>
    </source>
</reference>
<gene>
    <name evidence="1" type="ORF">POM88_012770</name>
</gene>
<dbReference type="PANTHER" id="PTHR48478:SF1">
    <property type="entry name" value="LECTIN-LIKE"/>
    <property type="match status" value="1"/>
</dbReference>
<dbReference type="InterPro" id="IPR052147">
    <property type="entry name" value="PP2-like/Lectin"/>
</dbReference>
<dbReference type="Pfam" id="PF14299">
    <property type="entry name" value="PP2"/>
    <property type="match status" value="1"/>
</dbReference>
<dbReference type="EMBL" id="JAUIZM010000003">
    <property type="protein sequence ID" value="KAK1393714.1"/>
    <property type="molecule type" value="Genomic_DNA"/>
</dbReference>
<keyword evidence="2" id="KW-1185">Reference proteome</keyword>
<organism evidence="1 2">
    <name type="scientific">Heracleum sosnowskyi</name>
    <dbReference type="NCBI Taxonomy" id="360622"/>
    <lineage>
        <taxon>Eukaryota</taxon>
        <taxon>Viridiplantae</taxon>
        <taxon>Streptophyta</taxon>
        <taxon>Embryophyta</taxon>
        <taxon>Tracheophyta</taxon>
        <taxon>Spermatophyta</taxon>
        <taxon>Magnoliopsida</taxon>
        <taxon>eudicotyledons</taxon>
        <taxon>Gunneridae</taxon>
        <taxon>Pentapetalae</taxon>
        <taxon>asterids</taxon>
        <taxon>campanulids</taxon>
        <taxon>Apiales</taxon>
        <taxon>Apiaceae</taxon>
        <taxon>Apioideae</taxon>
        <taxon>apioid superclade</taxon>
        <taxon>Tordylieae</taxon>
        <taxon>Tordyliinae</taxon>
        <taxon>Heracleum</taxon>
    </lineage>
</organism>
<dbReference type="GO" id="GO:0030246">
    <property type="term" value="F:carbohydrate binding"/>
    <property type="evidence" value="ECO:0007669"/>
    <property type="project" value="InterPro"/>
</dbReference>
<evidence type="ECO:0000313" key="2">
    <source>
        <dbReference type="Proteomes" id="UP001237642"/>
    </source>
</evidence>
<dbReference type="InterPro" id="IPR025886">
    <property type="entry name" value="PP2-like"/>
</dbReference>